<keyword evidence="1" id="KW-0436">Ligase</keyword>
<organism evidence="1">
    <name type="scientific">hydrothermal vent metagenome</name>
    <dbReference type="NCBI Taxonomy" id="652676"/>
    <lineage>
        <taxon>unclassified sequences</taxon>
        <taxon>metagenomes</taxon>
        <taxon>ecological metagenomes</taxon>
    </lineage>
</organism>
<gene>
    <name evidence="1" type="ORF">MNBD_ALPHA09-1543</name>
</gene>
<dbReference type="GO" id="GO:0004822">
    <property type="term" value="F:isoleucine-tRNA ligase activity"/>
    <property type="evidence" value="ECO:0007669"/>
    <property type="project" value="UniProtKB-EC"/>
</dbReference>
<name>A0A3B0TN04_9ZZZZ</name>
<protein>
    <submittedName>
        <fullName evidence="1">Isoleucyl-tRNA synthetase</fullName>
        <ecNumber evidence="1">6.1.1.5</ecNumber>
    </submittedName>
</protein>
<evidence type="ECO:0000313" key="1">
    <source>
        <dbReference type="EMBL" id="VAW15872.1"/>
    </source>
</evidence>
<dbReference type="EC" id="6.1.1.5" evidence="1"/>
<dbReference type="AlphaFoldDB" id="A0A3B0TN04"/>
<feature type="non-terminal residue" evidence="1">
    <location>
        <position position="55"/>
    </location>
</feature>
<proteinExistence type="predicted"/>
<dbReference type="EMBL" id="UOEM01000091">
    <property type="protein sequence ID" value="VAW15872.1"/>
    <property type="molecule type" value="Genomic_DNA"/>
</dbReference>
<reference evidence="1" key="1">
    <citation type="submission" date="2018-06" db="EMBL/GenBank/DDBJ databases">
        <authorList>
            <person name="Zhirakovskaya E."/>
        </authorList>
    </citation>
    <scope>NUCLEOTIDE SEQUENCE</scope>
</reference>
<sequence>MSDVNKTPAQTEARDYRDTLFLPKTEFPMRAGLPRREPEILAAWEKADIYSRLRD</sequence>
<keyword evidence="1" id="KW-0030">Aminoacyl-tRNA synthetase</keyword>
<accession>A0A3B0TN04</accession>